<evidence type="ECO:0000259" key="2">
    <source>
        <dbReference type="Pfam" id="PF04324"/>
    </source>
</evidence>
<feature type="domain" description="BFD-like [2Fe-2S]-binding" evidence="2">
    <location>
        <begin position="398"/>
        <end position="452"/>
    </location>
</feature>
<dbReference type="InterPro" id="IPR052745">
    <property type="entry name" value="G3P_Oxidase/Oxidoreductase"/>
</dbReference>
<dbReference type="SUPFAM" id="SSF51905">
    <property type="entry name" value="FAD/NAD(P)-binding domain"/>
    <property type="match status" value="1"/>
</dbReference>
<dbReference type="Gene3D" id="1.10.10.1100">
    <property type="entry name" value="BFD-like [2Fe-2S]-binding domain"/>
    <property type="match status" value="1"/>
</dbReference>
<dbReference type="AlphaFoldDB" id="A0A239AVF7"/>
<dbReference type="Gene3D" id="3.50.50.60">
    <property type="entry name" value="FAD/NAD(P)-binding domain"/>
    <property type="match status" value="1"/>
</dbReference>
<dbReference type="CDD" id="cd19946">
    <property type="entry name" value="GlpA-like_Fer2_BFD-like"/>
    <property type="match status" value="1"/>
</dbReference>
<dbReference type="InterPro" id="IPR006076">
    <property type="entry name" value="FAD-dep_OxRdtase"/>
</dbReference>
<gene>
    <name evidence="3" type="ORF">SAMN05446037_1002295</name>
</gene>
<name>A0A239AVF7_9FIRM</name>
<proteinExistence type="predicted"/>
<dbReference type="PANTHER" id="PTHR42720:SF1">
    <property type="entry name" value="GLYCEROL 3-PHOSPHATE OXIDASE"/>
    <property type="match status" value="1"/>
</dbReference>
<protein>
    <submittedName>
        <fullName evidence="3">Glycerol-3-phosphate dehydrogenase</fullName>
    </submittedName>
</protein>
<keyword evidence="4" id="KW-1185">Reference proteome</keyword>
<accession>A0A239AVF7</accession>
<dbReference type="Pfam" id="PF04324">
    <property type="entry name" value="Fer2_BFD"/>
    <property type="match status" value="1"/>
</dbReference>
<feature type="domain" description="FAD dependent oxidoreductase" evidence="1">
    <location>
        <begin position="3"/>
        <end position="352"/>
    </location>
</feature>
<sequence length="485" mass="53003">MYDVAIIGAGIIGSNIARELSKYNLRIILLEKENDVANGTTKANSAIVHAGYDAKPGTLKGKLNALGNRMYENLCKELEVPFKRIGSLVIAFNEEEMKIIKDLYEKGKINGVPDMEILNKEKLQHLEPNLNDDVVGGLYAPTGGIVGPFELAIALAENAVDNGVELQINSEVKDIQKLEEGYQLFTEKGEIKAKYVINAAGLFADSIHNMVSPPTFEIIPNRGQYNLLDKNSGKHVNTVIFQCPTSYGKGVVVLPTVHGNLLVGPSAEAVDRKDALESSMEGLSFIKEKAQKTVESIRFNDVITSFAGLRAKTSSGDFIIEESKEAKGFINVAAIDSPGLSSAPAIAEYVVNLLKGIAGEFEKNINFNPKRRPVVHFIELPDEEKAKLIEKDPRYGRIICRCENITEGEIVDIIKRNAGATTVDGVKRRARPGSGRCQGGFCSPRVMEILARELNVDITEIVKDGKNSYILTGSTKKTKVQLQEA</sequence>
<evidence type="ECO:0000313" key="3">
    <source>
        <dbReference type="EMBL" id="SNR99696.1"/>
    </source>
</evidence>
<dbReference type="InterPro" id="IPR036188">
    <property type="entry name" value="FAD/NAD-bd_sf"/>
</dbReference>
<dbReference type="RefSeq" id="WP_089281471.1">
    <property type="nucleotide sequence ID" value="NZ_FZOJ01000002.1"/>
</dbReference>
<dbReference type="SUPFAM" id="SSF54373">
    <property type="entry name" value="FAD-linked reductases, C-terminal domain"/>
    <property type="match status" value="1"/>
</dbReference>
<dbReference type="PANTHER" id="PTHR42720">
    <property type="entry name" value="GLYCEROL-3-PHOSPHATE DEHYDROGENASE"/>
    <property type="match status" value="1"/>
</dbReference>
<evidence type="ECO:0000259" key="1">
    <source>
        <dbReference type="Pfam" id="PF01266"/>
    </source>
</evidence>
<reference evidence="4" key="1">
    <citation type="submission" date="2017-06" db="EMBL/GenBank/DDBJ databases">
        <authorList>
            <person name="Varghese N."/>
            <person name="Submissions S."/>
        </authorList>
    </citation>
    <scope>NUCLEOTIDE SEQUENCE [LARGE SCALE GENOMIC DNA]</scope>
    <source>
        <strain evidence="4">SCA</strain>
    </source>
</reference>
<dbReference type="InterPro" id="IPR041854">
    <property type="entry name" value="BFD-like_2Fe2S-bd_dom_sf"/>
</dbReference>
<dbReference type="Gene3D" id="3.30.9.10">
    <property type="entry name" value="D-Amino Acid Oxidase, subunit A, domain 2"/>
    <property type="match status" value="1"/>
</dbReference>
<organism evidence="3 4">
    <name type="scientific">Anaerovirgula multivorans</name>
    <dbReference type="NCBI Taxonomy" id="312168"/>
    <lineage>
        <taxon>Bacteria</taxon>
        <taxon>Bacillati</taxon>
        <taxon>Bacillota</taxon>
        <taxon>Clostridia</taxon>
        <taxon>Peptostreptococcales</taxon>
        <taxon>Natronincolaceae</taxon>
        <taxon>Anaerovirgula</taxon>
    </lineage>
</organism>
<dbReference type="Proteomes" id="UP000198304">
    <property type="component" value="Unassembled WGS sequence"/>
</dbReference>
<evidence type="ECO:0000313" key="4">
    <source>
        <dbReference type="Proteomes" id="UP000198304"/>
    </source>
</evidence>
<dbReference type="EMBL" id="FZOJ01000002">
    <property type="protein sequence ID" value="SNR99696.1"/>
    <property type="molecule type" value="Genomic_DNA"/>
</dbReference>
<dbReference type="InterPro" id="IPR007419">
    <property type="entry name" value="BFD-like_2Fe2S-bd_dom"/>
</dbReference>
<dbReference type="Pfam" id="PF01266">
    <property type="entry name" value="DAO"/>
    <property type="match status" value="1"/>
</dbReference>
<dbReference type="OrthoDB" id="9801699at2"/>